<sequence>MVLEHLRAAIAPLAAEGLETRDIHGWALWARLKSWTVDITTSVPFSESDHLAMLERAMKVTEFGPGRPVVREGKIRFLPGSATLAPEGRAALEAAAAALLRFLREGPPQRLDARGRPARRAPRNPTRRAMELRAGYAKAG</sequence>
<evidence type="ECO:0000313" key="2">
    <source>
        <dbReference type="EMBL" id="PWC26941.1"/>
    </source>
</evidence>
<feature type="region of interest" description="Disordered" evidence="1">
    <location>
        <begin position="108"/>
        <end position="140"/>
    </location>
</feature>
<protein>
    <submittedName>
        <fullName evidence="2">Uncharacterized protein</fullName>
    </submittedName>
</protein>
<dbReference type="Proteomes" id="UP000245048">
    <property type="component" value="Unassembled WGS sequence"/>
</dbReference>
<organism evidence="2 3">
    <name type="scientific">Teichococcus aestuarii</name>
    <dbReference type="NCBI Taxonomy" id="568898"/>
    <lineage>
        <taxon>Bacteria</taxon>
        <taxon>Pseudomonadati</taxon>
        <taxon>Pseudomonadota</taxon>
        <taxon>Alphaproteobacteria</taxon>
        <taxon>Acetobacterales</taxon>
        <taxon>Roseomonadaceae</taxon>
        <taxon>Roseomonas</taxon>
    </lineage>
</organism>
<accession>A0A2U1UZB8</accession>
<comment type="caution">
    <text evidence="2">The sequence shown here is derived from an EMBL/GenBank/DDBJ whole genome shotgun (WGS) entry which is preliminary data.</text>
</comment>
<reference evidence="3" key="1">
    <citation type="submission" date="2017-10" db="EMBL/GenBank/DDBJ databases">
        <authorList>
            <person name="Toshchakov S.V."/>
            <person name="Goeva M.A."/>
        </authorList>
    </citation>
    <scope>NUCLEOTIDE SEQUENCE [LARGE SCALE GENOMIC DNA]</scope>
    <source>
        <strain evidence="3">JR1/69-1-13</strain>
    </source>
</reference>
<keyword evidence="3" id="KW-1185">Reference proteome</keyword>
<name>A0A2U1UZB8_9PROT</name>
<gene>
    <name evidence="2" type="ORF">CR165_20435</name>
</gene>
<proteinExistence type="predicted"/>
<dbReference type="EMBL" id="PDOA01000021">
    <property type="protein sequence ID" value="PWC26941.1"/>
    <property type="molecule type" value="Genomic_DNA"/>
</dbReference>
<evidence type="ECO:0000256" key="1">
    <source>
        <dbReference type="SAM" id="MobiDB-lite"/>
    </source>
</evidence>
<dbReference type="AlphaFoldDB" id="A0A2U1UZB8"/>
<evidence type="ECO:0000313" key="3">
    <source>
        <dbReference type="Proteomes" id="UP000245048"/>
    </source>
</evidence>
<feature type="compositionally biased region" description="Basic residues" evidence="1">
    <location>
        <begin position="116"/>
        <end position="126"/>
    </location>
</feature>